<keyword evidence="2" id="KW-0378">Hydrolase</keyword>
<dbReference type="OMA" id="CPMTTAL"/>
<dbReference type="InterPro" id="IPR036380">
    <property type="entry name" value="Isochorismatase-like_sf"/>
</dbReference>
<dbReference type="RefSeq" id="XP_009524726.1">
    <property type="nucleotide sequence ID" value="XM_009526431.1"/>
</dbReference>
<evidence type="ECO:0000256" key="1">
    <source>
        <dbReference type="ARBA" id="ARBA00006336"/>
    </source>
</evidence>
<feature type="coiled-coil region" evidence="3">
    <location>
        <begin position="184"/>
        <end position="220"/>
    </location>
</feature>
<evidence type="ECO:0000313" key="7">
    <source>
        <dbReference type="EMBL" id="EGZ22009.1"/>
    </source>
</evidence>
<dbReference type="PANTHER" id="PTHR43540">
    <property type="entry name" value="PEROXYUREIDOACRYLATE/UREIDOACRYLATE AMIDOHYDROLASE-RELATED"/>
    <property type="match status" value="1"/>
</dbReference>
<keyword evidence="8" id="KW-1185">Reference proteome</keyword>
<dbReference type="InterPro" id="IPR050272">
    <property type="entry name" value="Isochorismatase-like_hydrls"/>
</dbReference>
<dbReference type="GO" id="GO:0016787">
    <property type="term" value="F:hydrolase activity"/>
    <property type="evidence" value="ECO:0007669"/>
    <property type="project" value="UniProtKB-KW"/>
</dbReference>
<evidence type="ECO:0000256" key="4">
    <source>
        <dbReference type="SAM" id="MobiDB-lite"/>
    </source>
</evidence>
<feature type="region of interest" description="Disordered" evidence="4">
    <location>
        <begin position="224"/>
        <end position="282"/>
    </location>
</feature>
<feature type="domain" description="PA" evidence="6">
    <location>
        <begin position="68"/>
        <end position="152"/>
    </location>
</feature>
<name>G4ZB43_PHYSP</name>
<dbReference type="SUPFAM" id="SSF52025">
    <property type="entry name" value="PA domain"/>
    <property type="match status" value="1"/>
</dbReference>
<dbReference type="Gene3D" id="3.50.30.30">
    <property type="match status" value="1"/>
</dbReference>
<dbReference type="InterPro" id="IPR003137">
    <property type="entry name" value="PA_domain"/>
</dbReference>
<reference evidence="7 8" key="1">
    <citation type="journal article" date="2006" name="Science">
        <title>Phytophthora genome sequences uncover evolutionary origins and mechanisms of pathogenesis.</title>
        <authorList>
            <person name="Tyler B.M."/>
            <person name="Tripathy S."/>
            <person name="Zhang X."/>
            <person name="Dehal P."/>
            <person name="Jiang R.H."/>
            <person name="Aerts A."/>
            <person name="Arredondo F.D."/>
            <person name="Baxter L."/>
            <person name="Bensasson D."/>
            <person name="Beynon J.L."/>
            <person name="Chapman J."/>
            <person name="Damasceno C.M."/>
            <person name="Dorrance A.E."/>
            <person name="Dou D."/>
            <person name="Dickerman A.W."/>
            <person name="Dubchak I.L."/>
            <person name="Garbelotto M."/>
            <person name="Gijzen M."/>
            <person name="Gordon S.G."/>
            <person name="Govers F."/>
            <person name="Grunwald N.J."/>
            <person name="Huang W."/>
            <person name="Ivors K.L."/>
            <person name="Jones R.W."/>
            <person name="Kamoun S."/>
            <person name="Krampis K."/>
            <person name="Lamour K.H."/>
            <person name="Lee M.K."/>
            <person name="McDonald W.H."/>
            <person name="Medina M."/>
            <person name="Meijer H.J."/>
            <person name="Nordberg E.K."/>
            <person name="Maclean D.J."/>
            <person name="Ospina-Giraldo M.D."/>
            <person name="Morris P.F."/>
            <person name="Phuntumart V."/>
            <person name="Putnam N.H."/>
            <person name="Rash S."/>
            <person name="Rose J.K."/>
            <person name="Sakihama Y."/>
            <person name="Salamov A.A."/>
            <person name="Savidor A."/>
            <person name="Scheuring C.F."/>
            <person name="Smith B.M."/>
            <person name="Sobral B.W."/>
            <person name="Terry A."/>
            <person name="Torto-Alalibo T.A."/>
            <person name="Win J."/>
            <person name="Xu Z."/>
            <person name="Zhang H."/>
            <person name="Grigoriev I.V."/>
            <person name="Rokhsar D.S."/>
            <person name="Boore J.L."/>
        </authorList>
    </citation>
    <scope>NUCLEOTIDE SEQUENCE [LARGE SCALE GENOMIC DNA]</scope>
    <source>
        <strain evidence="7 8">P6497</strain>
    </source>
</reference>
<dbReference type="SUPFAM" id="SSF52499">
    <property type="entry name" value="Isochorismatase-like hydrolases"/>
    <property type="match status" value="1"/>
</dbReference>
<dbReference type="Proteomes" id="UP000002640">
    <property type="component" value="Unassembled WGS sequence"/>
</dbReference>
<organism evidence="7 8">
    <name type="scientific">Phytophthora sojae (strain P6497)</name>
    <name type="common">Soybean stem and root rot agent</name>
    <name type="synonym">Phytophthora megasperma f. sp. glycines</name>
    <dbReference type="NCBI Taxonomy" id="1094619"/>
    <lineage>
        <taxon>Eukaryota</taxon>
        <taxon>Sar</taxon>
        <taxon>Stramenopiles</taxon>
        <taxon>Oomycota</taxon>
        <taxon>Peronosporomycetes</taxon>
        <taxon>Peronosporales</taxon>
        <taxon>Peronosporaceae</taxon>
        <taxon>Phytophthora</taxon>
    </lineage>
</organism>
<evidence type="ECO:0008006" key="9">
    <source>
        <dbReference type="Google" id="ProtNLM"/>
    </source>
</evidence>
<comment type="similarity">
    <text evidence="1">Belongs to the isochorismatase family.</text>
</comment>
<dbReference type="Gene3D" id="3.40.50.850">
    <property type="entry name" value="Isochorismatase-like"/>
    <property type="match status" value="1"/>
</dbReference>
<accession>G4ZB43</accession>
<dbReference type="SMR" id="G4ZB43"/>
<dbReference type="GeneID" id="20638781"/>
<dbReference type="PANTHER" id="PTHR43540:SF1">
    <property type="entry name" value="ISOCHORISMATASE HYDROLASE"/>
    <property type="match status" value="1"/>
</dbReference>
<gene>
    <name evidence="7" type="ORF">PHYSODRAFT_256750</name>
</gene>
<evidence type="ECO:0000256" key="2">
    <source>
        <dbReference type="ARBA" id="ARBA00022801"/>
    </source>
</evidence>
<dbReference type="Pfam" id="PF02225">
    <property type="entry name" value="PA"/>
    <property type="match status" value="1"/>
</dbReference>
<dbReference type="CDD" id="cd04818">
    <property type="entry name" value="PA_subtilisin_1"/>
    <property type="match status" value="1"/>
</dbReference>
<evidence type="ECO:0000256" key="3">
    <source>
        <dbReference type="SAM" id="Coils"/>
    </source>
</evidence>
<keyword evidence="3" id="KW-0175">Coiled coil</keyword>
<dbReference type="InterPro" id="IPR046450">
    <property type="entry name" value="PA_dom_sf"/>
</dbReference>
<evidence type="ECO:0000313" key="8">
    <source>
        <dbReference type="Proteomes" id="UP000002640"/>
    </source>
</evidence>
<dbReference type="InParanoid" id="G4ZB43"/>
<feature type="domain" description="Isochorismatase-like" evidence="5">
    <location>
        <begin position="373"/>
        <end position="532"/>
    </location>
</feature>
<protein>
    <recommendedName>
        <fullName evidence="9">Isochorismatase-like domain-containing protein</fullName>
    </recommendedName>
</protein>
<feature type="compositionally biased region" description="Low complexity" evidence="4">
    <location>
        <begin position="232"/>
        <end position="269"/>
    </location>
</feature>
<dbReference type="KEGG" id="psoj:PHYSODRAFT_256750"/>
<dbReference type="Pfam" id="PF00857">
    <property type="entry name" value="Isochorismatase"/>
    <property type="match status" value="1"/>
</dbReference>
<proteinExistence type="inferred from homology"/>
<dbReference type="InterPro" id="IPR000868">
    <property type="entry name" value="Isochorismatase-like_dom"/>
</dbReference>
<dbReference type="AlphaFoldDB" id="G4ZB43"/>
<evidence type="ECO:0000259" key="5">
    <source>
        <dbReference type="Pfam" id="PF00857"/>
    </source>
</evidence>
<dbReference type="EMBL" id="JH159153">
    <property type="protein sequence ID" value="EGZ22009.1"/>
    <property type="molecule type" value="Genomic_DNA"/>
</dbReference>
<sequence>MAVCGDCLAIPEVLGGRAAIANRRVTPMFWPFLELRGQLVYCPLADFGACGVREGQDIYAQAVVAQPVTGHIPLKNAFELQGKIAVLQRGICDFVTKVLHAQQAGAIAVLVANNSDDGGNGEAFVMDAGQRHDHAADTVSIPAMMVSRAHSTDIFQEIREAYLDRRELAFTIRFLGAQTASRVLAQQERLAQQNRNAARNIEMKQQREHQQQEAATLLRNRLGKTPQAQAKSSAPPSLSGSALATPSTSASELTFDWSPASSMRSSASARRSRTRNREDEMCRGDNQHELMQVENVHAAATLAMLHWCPMTTALVILDVQNYFTLPHGYGAKRSTDSMGVASDEEFDIKRDTVPTRISPSKGRSSVEFYEGVDNVLIPTIQDVLLASRATEGMEVIYSVVESATRDGRERSRAHKHAGIHVPKHGFGAQVPKRIAPDDGNDIVLPRTGVNVFAATNLDYVLRNLMVTHIVVMGISVLGSVESCVQTALDRGYQVSVLKEALLPLTGPAVGSSKKTSMLESFSSRGVQVLSAAEFVDKLQSFA</sequence>
<evidence type="ECO:0000259" key="6">
    <source>
        <dbReference type="Pfam" id="PF02225"/>
    </source>
</evidence>